<reference evidence="2" key="1">
    <citation type="submission" date="2023-08" db="EMBL/GenBank/DDBJ databases">
        <authorList>
            <person name="Audoor S."/>
            <person name="Bilcke G."/>
        </authorList>
    </citation>
    <scope>NUCLEOTIDE SEQUENCE</scope>
</reference>
<sequence length="166" mass="18805">MNFAGLSPVAGNGNDSGRRLPRSQDTAASGGSNMTPNETRQTHNYKYLVADELQKLRDSSHHAQRGERSLDTESEHNGIIKGLLYPGIEQNEDEDDDIDDFFEEDYQMAQANVNPSVVRGIIPNRSQMMDIDRHTNNMDTTDSQRSRHRLRLGNEFTDLVGEKTRR</sequence>
<proteinExistence type="predicted"/>
<feature type="compositionally biased region" description="Polar residues" evidence="1">
    <location>
        <begin position="23"/>
        <end position="42"/>
    </location>
</feature>
<dbReference type="EMBL" id="CAKOGP040001992">
    <property type="protein sequence ID" value="CAJ1959334.1"/>
    <property type="molecule type" value="Genomic_DNA"/>
</dbReference>
<feature type="region of interest" description="Disordered" evidence="1">
    <location>
        <begin position="1"/>
        <end position="42"/>
    </location>
</feature>
<name>A0AAD2G0X5_9STRA</name>
<evidence type="ECO:0000313" key="3">
    <source>
        <dbReference type="Proteomes" id="UP001295423"/>
    </source>
</evidence>
<dbReference type="Proteomes" id="UP001295423">
    <property type="component" value="Unassembled WGS sequence"/>
</dbReference>
<dbReference type="AlphaFoldDB" id="A0AAD2G0X5"/>
<gene>
    <name evidence="2" type="ORF">CYCCA115_LOCUS17756</name>
</gene>
<feature type="region of interest" description="Disordered" evidence="1">
    <location>
        <begin position="57"/>
        <end position="77"/>
    </location>
</feature>
<evidence type="ECO:0000313" key="2">
    <source>
        <dbReference type="EMBL" id="CAJ1959334.1"/>
    </source>
</evidence>
<accession>A0AAD2G0X5</accession>
<evidence type="ECO:0000256" key="1">
    <source>
        <dbReference type="SAM" id="MobiDB-lite"/>
    </source>
</evidence>
<comment type="caution">
    <text evidence="2">The sequence shown here is derived from an EMBL/GenBank/DDBJ whole genome shotgun (WGS) entry which is preliminary data.</text>
</comment>
<organism evidence="2 3">
    <name type="scientific">Cylindrotheca closterium</name>
    <dbReference type="NCBI Taxonomy" id="2856"/>
    <lineage>
        <taxon>Eukaryota</taxon>
        <taxon>Sar</taxon>
        <taxon>Stramenopiles</taxon>
        <taxon>Ochrophyta</taxon>
        <taxon>Bacillariophyta</taxon>
        <taxon>Bacillariophyceae</taxon>
        <taxon>Bacillariophycidae</taxon>
        <taxon>Bacillariales</taxon>
        <taxon>Bacillariaceae</taxon>
        <taxon>Cylindrotheca</taxon>
    </lineage>
</organism>
<protein>
    <submittedName>
        <fullName evidence="2">Uncharacterized protein</fullName>
    </submittedName>
</protein>
<keyword evidence="3" id="KW-1185">Reference proteome</keyword>